<dbReference type="Pfam" id="PF01048">
    <property type="entry name" value="PNP_UDP_1"/>
    <property type="match status" value="1"/>
</dbReference>
<feature type="binding site" description="in other chain" evidence="4">
    <location>
        <position position="20"/>
    </location>
    <ligand>
        <name>phosphate</name>
        <dbReference type="ChEBI" id="CHEBI:43474"/>
        <note>ligand shared between dimeric partners</note>
    </ligand>
</feature>
<dbReference type="Proteomes" id="UP000184404">
    <property type="component" value="Unassembled WGS sequence"/>
</dbReference>
<dbReference type="CDD" id="cd09006">
    <property type="entry name" value="PNP_EcPNPI-like"/>
    <property type="match status" value="1"/>
</dbReference>
<name>A0A1M4WC63_9FIRM</name>
<dbReference type="AlphaFoldDB" id="A0A1M4WC63"/>
<comment type="catalytic activity">
    <reaction evidence="4">
        <text>a purine D-ribonucleoside + phosphate = a purine nucleobase + alpha-D-ribose 1-phosphate</text>
        <dbReference type="Rhea" id="RHEA:19805"/>
        <dbReference type="ChEBI" id="CHEBI:26386"/>
        <dbReference type="ChEBI" id="CHEBI:43474"/>
        <dbReference type="ChEBI" id="CHEBI:57720"/>
        <dbReference type="ChEBI" id="CHEBI:142355"/>
        <dbReference type="EC" id="2.4.2.1"/>
    </reaction>
</comment>
<organism evidence="6 7">
    <name type="scientific">Schwartzia succinivorans DSM 10502</name>
    <dbReference type="NCBI Taxonomy" id="1123243"/>
    <lineage>
        <taxon>Bacteria</taxon>
        <taxon>Bacillati</taxon>
        <taxon>Bacillota</taxon>
        <taxon>Negativicutes</taxon>
        <taxon>Selenomonadales</taxon>
        <taxon>Selenomonadaceae</taxon>
        <taxon>Schwartzia</taxon>
    </lineage>
</organism>
<comment type="catalytic activity">
    <reaction evidence="4">
        <text>a purine 2'-deoxy-D-ribonucleoside + phosphate = a purine nucleobase + 2-deoxy-alpha-D-ribose 1-phosphate</text>
        <dbReference type="Rhea" id="RHEA:36431"/>
        <dbReference type="ChEBI" id="CHEBI:26386"/>
        <dbReference type="ChEBI" id="CHEBI:43474"/>
        <dbReference type="ChEBI" id="CHEBI:57259"/>
        <dbReference type="ChEBI" id="CHEBI:142361"/>
        <dbReference type="EC" id="2.4.2.1"/>
    </reaction>
</comment>
<comment type="subunit">
    <text evidence="4">Homohexamer; trimer of homodimers.</text>
</comment>
<dbReference type="InterPro" id="IPR035994">
    <property type="entry name" value="Nucleoside_phosphorylase_sf"/>
</dbReference>
<dbReference type="InterPro" id="IPR000845">
    <property type="entry name" value="Nucleoside_phosphorylase_d"/>
</dbReference>
<feature type="site" description="Important for catalytic activity" evidence="4">
    <location>
        <position position="217"/>
    </location>
</feature>
<comment type="similarity">
    <text evidence="4">Belongs to the PNP/UDP phosphorylase family.</text>
</comment>
<proteinExistence type="inferred from homology"/>
<dbReference type="EC" id="2.4.2.1" evidence="4"/>
<dbReference type="Gene3D" id="3.40.50.1580">
    <property type="entry name" value="Nucleoside phosphorylase domain"/>
    <property type="match status" value="1"/>
</dbReference>
<evidence type="ECO:0000256" key="2">
    <source>
        <dbReference type="ARBA" id="ARBA00022679"/>
    </source>
</evidence>
<feature type="binding site" description="in other chain" evidence="4">
    <location>
        <position position="24"/>
    </location>
    <ligand>
        <name>phosphate</name>
        <dbReference type="ChEBI" id="CHEBI:43474"/>
        <note>ligand shared between dimeric partners</note>
    </ligand>
</feature>
<keyword evidence="2 4" id="KW-0808">Transferase</keyword>
<dbReference type="NCBIfam" id="NF004489">
    <property type="entry name" value="PRK05819.1"/>
    <property type="match status" value="1"/>
</dbReference>
<accession>A0A1M4WC63</accession>
<gene>
    <name evidence="4" type="primary">deoD</name>
    <name evidence="6" type="ORF">SAMN02745190_01173</name>
</gene>
<dbReference type="RefSeq" id="WP_072935248.1">
    <property type="nucleotide sequence ID" value="NZ_FQUG01000004.1"/>
</dbReference>
<dbReference type="NCBIfam" id="TIGR00107">
    <property type="entry name" value="deoD"/>
    <property type="match status" value="1"/>
</dbReference>
<dbReference type="InterPro" id="IPR004402">
    <property type="entry name" value="DeoD-type"/>
</dbReference>
<evidence type="ECO:0000256" key="3">
    <source>
        <dbReference type="ARBA" id="ARBA00048447"/>
    </source>
</evidence>
<dbReference type="GO" id="GO:0004850">
    <property type="term" value="F:uridine phosphorylase activity"/>
    <property type="evidence" value="ECO:0007669"/>
    <property type="project" value="UniProtKB-EC"/>
</dbReference>
<feature type="binding site" evidence="4">
    <location>
        <position position="43"/>
    </location>
    <ligand>
        <name>phosphate</name>
        <dbReference type="ChEBI" id="CHEBI:43474"/>
        <note>ligand shared between dimeric partners</note>
    </ligand>
</feature>
<dbReference type="HAMAP" id="MF_01627">
    <property type="entry name" value="Pur_nucleosid_phosp"/>
    <property type="match status" value="1"/>
</dbReference>
<dbReference type="GO" id="GO:0004731">
    <property type="term" value="F:purine-nucleoside phosphorylase activity"/>
    <property type="evidence" value="ECO:0007669"/>
    <property type="project" value="UniProtKB-UniRule"/>
</dbReference>
<feature type="domain" description="Nucleoside phosphorylase" evidence="5">
    <location>
        <begin position="15"/>
        <end position="226"/>
    </location>
</feature>
<evidence type="ECO:0000313" key="7">
    <source>
        <dbReference type="Proteomes" id="UP000184404"/>
    </source>
</evidence>
<comment type="catalytic activity">
    <reaction evidence="3">
        <text>uridine + phosphate = alpha-D-ribose 1-phosphate + uracil</text>
        <dbReference type="Rhea" id="RHEA:24388"/>
        <dbReference type="ChEBI" id="CHEBI:16704"/>
        <dbReference type="ChEBI" id="CHEBI:17568"/>
        <dbReference type="ChEBI" id="CHEBI:43474"/>
        <dbReference type="ChEBI" id="CHEBI:57720"/>
        <dbReference type="EC" id="2.4.2.3"/>
    </reaction>
</comment>
<dbReference type="SUPFAM" id="SSF53167">
    <property type="entry name" value="Purine and uridine phosphorylases"/>
    <property type="match status" value="1"/>
</dbReference>
<evidence type="ECO:0000256" key="4">
    <source>
        <dbReference type="HAMAP-Rule" id="MF_01627"/>
    </source>
</evidence>
<keyword evidence="7" id="KW-1185">Reference proteome</keyword>
<feature type="binding site" description="in other chain" evidence="4">
    <location>
        <begin position="203"/>
        <end position="204"/>
    </location>
    <ligand>
        <name>a purine D-ribonucleoside</name>
        <dbReference type="ChEBI" id="CHEBI:142355"/>
        <note>ligand shared between dimeric partners</note>
    </ligand>
</feature>
<sequence>MSHHIAAKPGEVAERVLMPGDPLRAKHIAETFFEKPMLYSDIRNMLGYTGLYKGVPVSVQGSGMGMPSMHIYASELISGYDAKKIIRVGTCGALQRYINVRDVVMATASTTDSNICRNTFGAGISFAPCASFNLLEKAVHAARELKVPFHVGNVLAQDKLYDDELDLKKLASYGVLAAEMEAAALYLAAAKQNVEALAIFTVSNHLLTHESTPARDRERTFDDMARIALETIIQD</sequence>
<dbReference type="GO" id="GO:0006152">
    <property type="term" value="P:purine nucleoside catabolic process"/>
    <property type="evidence" value="ECO:0007669"/>
    <property type="project" value="TreeGrafter"/>
</dbReference>
<protein>
    <recommendedName>
        <fullName evidence="4">Purine nucleoside phosphorylase DeoD-type</fullName>
        <shortName evidence="4">PNP</shortName>
        <ecNumber evidence="4">2.4.2.1</ecNumber>
    </recommendedName>
</protein>
<dbReference type="OrthoDB" id="9772602at2"/>
<feature type="binding site" description="in other chain" evidence="4">
    <location>
        <begin position="179"/>
        <end position="181"/>
    </location>
    <ligand>
        <name>a purine D-ribonucleoside</name>
        <dbReference type="ChEBI" id="CHEBI:142355"/>
        <note>ligand shared between dimeric partners</note>
    </ligand>
</feature>
<feature type="binding site" evidence="4">
    <location>
        <position position="4"/>
    </location>
    <ligand>
        <name>a purine D-ribonucleoside</name>
        <dbReference type="ChEBI" id="CHEBI:142355"/>
        <note>ligand shared between dimeric partners</note>
    </ligand>
</feature>
<comment type="caution">
    <text evidence="4">Lacks conserved residue(s) required for the propagation of feature annotation.</text>
</comment>
<feature type="binding site" description="in other chain" evidence="4">
    <location>
        <begin position="87"/>
        <end position="90"/>
    </location>
    <ligand>
        <name>phosphate</name>
        <dbReference type="ChEBI" id="CHEBI:43474"/>
        <note>ligand shared between dimeric partners</note>
    </ligand>
</feature>
<dbReference type="GO" id="GO:0005829">
    <property type="term" value="C:cytosol"/>
    <property type="evidence" value="ECO:0007669"/>
    <property type="project" value="TreeGrafter"/>
</dbReference>
<comment type="function">
    <text evidence="4">Catalyzes the reversible phosphorolytic breakdown of the N-glycosidic bond in the beta-(deoxy)ribonucleoside molecules, with the formation of the corresponding free purine bases and pentose-1-phosphate.</text>
</comment>
<keyword evidence="1 4" id="KW-0328">Glycosyltransferase</keyword>
<dbReference type="PANTHER" id="PTHR43691:SF11">
    <property type="entry name" value="FI09636P-RELATED"/>
    <property type="match status" value="1"/>
</dbReference>
<evidence type="ECO:0000313" key="6">
    <source>
        <dbReference type="EMBL" id="SHE78552.1"/>
    </source>
</evidence>
<dbReference type="STRING" id="1123243.SAMN02745190_01173"/>
<dbReference type="EMBL" id="FQUG01000004">
    <property type="protein sequence ID" value="SHE78552.1"/>
    <property type="molecule type" value="Genomic_DNA"/>
</dbReference>
<dbReference type="PANTHER" id="PTHR43691">
    <property type="entry name" value="URIDINE PHOSPHORYLASE"/>
    <property type="match status" value="1"/>
</dbReference>
<evidence type="ECO:0000259" key="5">
    <source>
        <dbReference type="Pfam" id="PF01048"/>
    </source>
</evidence>
<evidence type="ECO:0000256" key="1">
    <source>
        <dbReference type="ARBA" id="ARBA00022676"/>
    </source>
</evidence>
<reference evidence="6 7" key="1">
    <citation type="submission" date="2016-11" db="EMBL/GenBank/DDBJ databases">
        <authorList>
            <person name="Jaros S."/>
            <person name="Januszkiewicz K."/>
            <person name="Wedrychowicz H."/>
        </authorList>
    </citation>
    <scope>NUCLEOTIDE SEQUENCE [LARGE SCALE GENOMIC DNA]</scope>
    <source>
        <strain evidence="6 7">DSM 10502</strain>
    </source>
</reference>